<keyword evidence="2" id="KW-1185">Reference proteome</keyword>
<gene>
    <name evidence="1" type="ORF">GGG87_02890</name>
</gene>
<reference evidence="1 2" key="1">
    <citation type="submission" date="2019-11" db="EMBL/GenBank/DDBJ databases">
        <title>Streptococcis sp. isolated from the respiratory tract of Marmot.</title>
        <authorList>
            <person name="Zhang G."/>
        </authorList>
    </citation>
    <scope>NUCLEOTIDE SEQUENCE [LARGE SCALE GENOMIC DNA]</scope>
    <source>
        <strain evidence="2">zg-86</strain>
    </source>
</reference>
<evidence type="ECO:0000313" key="1">
    <source>
        <dbReference type="EMBL" id="MTB63947.1"/>
    </source>
</evidence>
<dbReference type="EMBL" id="WLCG01000003">
    <property type="protein sequence ID" value="MTB63947.1"/>
    <property type="molecule type" value="Genomic_DNA"/>
</dbReference>
<dbReference type="Pfam" id="PF07006">
    <property type="entry name" value="DUF1310"/>
    <property type="match status" value="1"/>
</dbReference>
<protein>
    <submittedName>
        <fullName evidence="1">DUF1310 family protein</fullName>
    </submittedName>
</protein>
<dbReference type="InterPro" id="IPR010738">
    <property type="entry name" value="DUF1310"/>
</dbReference>
<sequence length="124" mass="14100">MLGIITSLSVIIGVVVLEQVNRQEQLKQEMIKVVESEEAKEVIEEGLKNLDSKSLTKEGVIQSYNIDRDSIEHNPMGGVMFKIYVNHDLELYVYYNIEKNWNTGEYKSSGGGYSSKLDVLLKEQ</sequence>
<name>A0ABW9R334_9STRE</name>
<dbReference type="Proteomes" id="UP000435060">
    <property type="component" value="Unassembled WGS sequence"/>
</dbReference>
<comment type="caution">
    <text evidence="1">The sequence shown here is derived from an EMBL/GenBank/DDBJ whole genome shotgun (WGS) entry which is preliminary data.</text>
</comment>
<organism evidence="1 2">
    <name type="scientific">Streptococcus zhangguiae</name>
    <dbReference type="NCBI Taxonomy" id="2664091"/>
    <lineage>
        <taxon>Bacteria</taxon>
        <taxon>Bacillati</taxon>
        <taxon>Bacillota</taxon>
        <taxon>Bacilli</taxon>
        <taxon>Lactobacillales</taxon>
        <taxon>Streptococcaceae</taxon>
        <taxon>Streptococcus</taxon>
    </lineage>
</organism>
<accession>A0ABW9R334</accession>
<evidence type="ECO:0000313" key="2">
    <source>
        <dbReference type="Proteomes" id="UP000435060"/>
    </source>
</evidence>
<proteinExistence type="predicted"/>